<evidence type="ECO:0000313" key="1">
    <source>
        <dbReference type="EMBL" id="QCW07675.1"/>
    </source>
</evidence>
<keyword evidence="2" id="KW-1185">Reference proteome</keyword>
<organism evidence="1 2">
    <name type="scientific">Lactococcus phage CHPC971</name>
    <dbReference type="NCBI Taxonomy" id="2575255"/>
    <lineage>
        <taxon>Viruses</taxon>
        <taxon>Duplodnaviria</taxon>
        <taxon>Heunggongvirae</taxon>
        <taxon>Uroviricota</taxon>
        <taxon>Caudoviricetes</taxon>
        <taxon>Fremauxvirus</taxon>
        <taxon>Fremauxvirus CHPC971</taxon>
    </lineage>
</organism>
<reference evidence="1 2" key="1">
    <citation type="submission" date="2019-04" db="EMBL/GenBank/DDBJ databases">
        <authorList>
            <person name="de Jong A."/>
        </authorList>
    </citation>
    <scope>NUCLEOTIDE SEQUENCE [LARGE SCALE GENOMIC DNA]</scope>
</reference>
<evidence type="ECO:0000313" key="2">
    <source>
        <dbReference type="Proteomes" id="UP000306022"/>
    </source>
</evidence>
<protein>
    <submittedName>
        <fullName evidence="1">Uncharacterized protein</fullName>
    </submittedName>
</protein>
<accession>A0A4Y5N1A3</accession>
<dbReference type="RefSeq" id="YP_010082167.1">
    <property type="nucleotide sequence ID" value="NC_055027.1"/>
</dbReference>
<dbReference type="Proteomes" id="UP000306022">
    <property type="component" value="Segment"/>
</dbReference>
<sequence length="86" mass="9889">MLSTSDNPYNPWTQYDKWLDWDTTHGYNTINYVARLANTLESMDEEATLEVYQAAVDAIMEQNLTGNYVIVPKPTDYVEADASLYE</sequence>
<dbReference type="GeneID" id="65071167"/>
<dbReference type="KEGG" id="vg:65071167"/>
<name>A0A4Y5N1A3_9CAUD</name>
<proteinExistence type="predicted"/>
<dbReference type="EMBL" id="MK779875">
    <property type="protein sequence ID" value="QCW07675.1"/>
    <property type="molecule type" value="Genomic_DNA"/>
</dbReference>